<name>A0AAD6SAJ2_9AGAR</name>
<dbReference type="EMBL" id="JARJCM010000178">
    <property type="protein sequence ID" value="KAJ7023940.1"/>
    <property type="molecule type" value="Genomic_DNA"/>
</dbReference>
<protein>
    <submittedName>
        <fullName evidence="2">Uncharacterized protein</fullName>
    </submittedName>
</protein>
<gene>
    <name evidence="2" type="ORF">C8F04DRAFT_1192908</name>
</gene>
<feature type="compositionally biased region" description="Basic residues" evidence="1">
    <location>
        <begin position="496"/>
        <end position="508"/>
    </location>
</feature>
<feature type="compositionally biased region" description="Acidic residues" evidence="1">
    <location>
        <begin position="380"/>
        <end position="392"/>
    </location>
</feature>
<evidence type="ECO:0000256" key="1">
    <source>
        <dbReference type="SAM" id="MobiDB-lite"/>
    </source>
</evidence>
<dbReference type="Proteomes" id="UP001218188">
    <property type="component" value="Unassembled WGS sequence"/>
</dbReference>
<feature type="compositionally biased region" description="Basic and acidic residues" evidence="1">
    <location>
        <begin position="478"/>
        <end position="487"/>
    </location>
</feature>
<comment type="caution">
    <text evidence="2">The sequence shown here is derived from an EMBL/GenBank/DDBJ whole genome shotgun (WGS) entry which is preliminary data.</text>
</comment>
<accession>A0AAD6SAJ2</accession>
<proteinExistence type="predicted"/>
<feature type="region of interest" description="Disordered" evidence="1">
    <location>
        <begin position="90"/>
        <end position="120"/>
    </location>
</feature>
<feature type="region of interest" description="Disordered" evidence="1">
    <location>
        <begin position="379"/>
        <end position="558"/>
    </location>
</feature>
<feature type="compositionally biased region" description="Polar residues" evidence="1">
    <location>
        <begin position="93"/>
        <end position="107"/>
    </location>
</feature>
<dbReference type="AlphaFoldDB" id="A0AAD6SAJ2"/>
<reference evidence="2" key="1">
    <citation type="submission" date="2023-03" db="EMBL/GenBank/DDBJ databases">
        <title>Massive genome expansion in bonnet fungi (Mycena s.s.) driven by repeated elements and novel gene families across ecological guilds.</title>
        <authorList>
            <consortium name="Lawrence Berkeley National Laboratory"/>
            <person name="Harder C.B."/>
            <person name="Miyauchi S."/>
            <person name="Viragh M."/>
            <person name="Kuo A."/>
            <person name="Thoen E."/>
            <person name="Andreopoulos B."/>
            <person name="Lu D."/>
            <person name="Skrede I."/>
            <person name="Drula E."/>
            <person name="Henrissat B."/>
            <person name="Morin E."/>
            <person name="Kohler A."/>
            <person name="Barry K."/>
            <person name="LaButti K."/>
            <person name="Morin E."/>
            <person name="Salamov A."/>
            <person name="Lipzen A."/>
            <person name="Mereny Z."/>
            <person name="Hegedus B."/>
            <person name="Baldrian P."/>
            <person name="Stursova M."/>
            <person name="Weitz H."/>
            <person name="Taylor A."/>
            <person name="Grigoriev I.V."/>
            <person name="Nagy L.G."/>
            <person name="Martin F."/>
            <person name="Kauserud H."/>
        </authorList>
    </citation>
    <scope>NUCLEOTIDE SEQUENCE</scope>
    <source>
        <strain evidence="2">CBHHK200</strain>
    </source>
</reference>
<sequence length="597" mass="64961">MPASKFTAEQDAHIATYYAACVHKYENDPDGMAAWKKETANVIANSTLFKDLLPDKLSNPDGASPDEWIKRIVKKLENFLTAGRAAKRVGITEPNTARGQSSATSGDESNDHGHGNAKSMFQRRTLTGLGLFNIRKNDEIAAEATRRAQAAGGRSNSVEFWTPARKMLWDALSEEHRQEYARQASVLKNDVGMNQRSFKDDIWADMDEFAKSKVVGNVSMTLLWSFQTPEDTTETGMVCVNSLKGKPSFDAFCDQWEDLWSSWERYSAVCLPKREATRTAVSIPRDADGTPVFPELDIDTTAGGAAGEVLRDFIRQLWEHCRPCDPFTWDGAASQYDKTRFQLPGDVTMESVKSLTGSKALGLAEYFMKQQETARFVFEAESEGEDSDEEEPVAGKGKGKGQAGGKNNDAVPPAPPSEAPKGKDAAPPAPPPEHPKGKDVAAPVSPPEDPKGKDAAPPAPPAEAPKGKDAAAPVSPPEDSKNDHGPADEAGTSGGKKAKKSVKPKKIAKAADDGGNKEPTKKRGRSAKHDQDKPDKPAKRPRVQPAPANPAPDFVPRKKQKVWTLENLSTGETTDVFYENKVPYTLDGNRYAEDVED</sequence>
<feature type="compositionally biased region" description="Basic and acidic residues" evidence="1">
    <location>
        <begin position="509"/>
        <end position="538"/>
    </location>
</feature>
<keyword evidence="3" id="KW-1185">Reference proteome</keyword>
<evidence type="ECO:0000313" key="2">
    <source>
        <dbReference type="EMBL" id="KAJ7023940.1"/>
    </source>
</evidence>
<evidence type="ECO:0000313" key="3">
    <source>
        <dbReference type="Proteomes" id="UP001218188"/>
    </source>
</evidence>
<organism evidence="2 3">
    <name type="scientific">Mycena alexandri</name>
    <dbReference type="NCBI Taxonomy" id="1745969"/>
    <lineage>
        <taxon>Eukaryota</taxon>
        <taxon>Fungi</taxon>
        <taxon>Dikarya</taxon>
        <taxon>Basidiomycota</taxon>
        <taxon>Agaricomycotina</taxon>
        <taxon>Agaricomycetes</taxon>
        <taxon>Agaricomycetidae</taxon>
        <taxon>Agaricales</taxon>
        <taxon>Marasmiineae</taxon>
        <taxon>Mycenaceae</taxon>
        <taxon>Mycena</taxon>
    </lineage>
</organism>